<dbReference type="EMBL" id="JAVRIC010000004">
    <property type="protein sequence ID" value="MDT0496507.1"/>
    <property type="molecule type" value="Genomic_DNA"/>
</dbReference>
<dbReference type="PROSITE" id="PS51750">
    <property type="entry name" value="BRO_N"/>
    <property type="match status" value="1"/>
</dbReference>
<dbReference type="SMART" id="SM01040">
    <property type="entry name" value="Bro-N"/>
    <property type="match status" value="1"/>
</dbReference>
<proteinExistence type="predicted"/>
<dbReference type="RefSeq" id="WP_311363899.1">
    <property type="nucleotide sequence ID" value="NZ_JAVRIC010000004.1"/>
</dbReference>
<protein>
    <submittedName>
        <fullName evidence="2">BRO family protein</fullName>
    </submittedName>
</protein>
<evidence type="ECO:0000313" key="3">
    <source>
        <dbReference type="Proteomes" id="UP001254608"/>
    </source>
</evidence>
<dbReference type="Pfam" id="PF13936">
    <property type="entry name" value="HTH_38"/>
    <property type="match status" value="1"/>
</dbReference>
<gene>
    <name evidence="2" type="ORF">RM530_03890</name>
</gene>
<dbReference type="Pfam" id="PF02498">
    <property type="entry name" value="Bro-N"/>
    <property type="match status" value="1"/>
</dbReference>
<evidence type="ECO:0000313" key="2">
    <source>
        <dbReference type="EMBL" id="MDT0496507.1"/>
    </source>
</evidence>
<dbReference type="InterPro" id="IPR003497">
    <property type="entry name" value="BRO_N_domain"/>
</dbReference>
<keyword evidence="3" id="KW-1185">Reference proteome</keyword>
<comment type="caution">
    <text evidence="2">The sequence shown here is derived from an EMBL/GenBank/DDBJ whole genome shotgun (WGS) entry which is preliminary data.</text>
</comment>
<sequence>MHNIPSVVQFEDISLSVHSLNGQRWLTATETALAMGYADPRSLLKIYSRHADEFTEAMTCVVNLTTQGQRRDLRVFNADGAHLLGMFSHTPRAKAFRRWVLAVLKDRPSVPAGPPVRPGQVQALAEAREIGDLRDQVASLKDELLEALRTQISIMQKLQAPKRVPLSESERAQILALRASGLGNAAIGKRIGRSDSTVESFIRGQRTKGLLA</sequence>
<feature type="domain" description="Bro-N" evidence="1">
    <location>
        <begin position="1"/>
        <end position="114"/>
    </location>
</feature>
<organism evidence="2 3">
    <name type="scientific">Banduia mediterranea</name>
    <dbReference type="NCBI Taxonomy" id="3075609"/>
    <lineage>
        <taxon>Bacteria</taxon>
        <taxon>Pseudomonadati</taxon>
        <taxon>Pseudomonadota</taxon>
        <taxon>Gammaproteobacteria</taxon>
        <taxon>Nevskiales</taxon>
        <taxon>Algiphilaceae</taxon>
        <taxon>Banduia</taxon>
    </lineage>
</organism>
<accession>A0ABU2WF60</accession>
<evidence type="ECO:0000259" key="1">
    <source>
        <dbReference type="PROSITE" id="PS51750"/>
    </source>
</evidence>
<dbReference type="Proteomes" id="UP001254608">
    <property type="component" value="Unassembled WGS sequence"/>
</dbReference>
<dbReference type="InterPro" id="IPR025246">
    <property type="entry name" value="IS30-like_HTH"/>
</dbReference>
<name>A0ABU2WF60_9GAMM</name>
<reference evidence="2 3" key="1">
    <citation type="submission" date="2023-09" db="EMBL/GenBank/DDBJ databases">
        <authorList>
            <person name="Rey-Velasco X."/>
        </authorList>
    </citation>
    <scope>NUCLEOTIDE SEQUENCE [LARGE SCALE GENOMIC DNA]</scope>
    <source>
        <strain evidence="2 3">W345</strain>
    </source>
</reference>
<dbReference type="Gene3D" id="1.10.10.60">
    <property type="entry name" value="Homeodomain-like"/>
    <property type="match status" value="1"/>
</dbReference>